<gene>
    <name evidence="2" type="ORF">JKP88DRAFT_277697</name>
</gene>
<dbReference type="OrthoDB" id="10250638at2759"/>
<evidence type="ECO:0000313" key="2">
    <source>
        <dbReference type="EMBL" id="KAG5183411.1"/>
    </source>
</evidence>
<organism evidence="2 3">
    <name type="scientific">Tribonema minus</name>
    <dbReference type="NCBI Taxonomy" id="303371"/>
    <lineage>
        <taxon>Eukaryota</taxon>
        <taxon>Sar</taxon>
        <taxon>Stramenopiles</taxon>
        <taxon>Ochrophyta</taxon>
        <taxon>PX clade</taxon>
        <taxon>Xanthophyceae</taxon>
        <taxon>Tribonematales</taxon>
        <taxon>Tribonemataceae</taxon>
        <taxon>Tribonema</taxon>
    </lineage>
</organism>
<dbReference type="GO" id="GO:0060271">
    <property type="term" value="P:cilium assembly"/>
    <property type="evidence" value="ECO:0007669"/>
    <property type="project" value="TreeGrafter"/>
</dbReference>
<comment type="caution">
    <text evidence="2">The sequence shown here is derived from an EMBL/GenBank/DDBJ whole genome shotgun (WGS) entry which is preliminary data.</text>
</comment>
<accession>A0A835YXL7</accession>
<dbReference type="Proteomes" id="UP000664859">
    <property type="component" value="Unassembled WGS sequence"/>
</dbReference>
<name>A0A835YXL7_9STRA</name>
<proteinExistence type="predicted"/>
<dbReference type="PANTHER" id="PTHR14920:SF0">
    <property type="entry name" value="WD REPEAT DOMAIN 19"/>
    <property type="match status" value="1"/>
</dbReference>
<evidence type="ECO:0000313" key="3">
    <source>
        <dbReference type="Proteomes" id="UP000664859"/>
    </source>
</evidence>
<dbReference type="GO" id="GO:0030991">
    <property type="term" value="C:intraciliary transport particle A"/>
    <property type="evidence" value="ECO:0007669"/>
    <property type="project" value="TreeGrafter"/>
</dbReference>
<dbReference type="EMBL" id="JAFCMP010000212">
    <property type="protein sequence ID" value="KAG5183411.1"/>
    <property type="molecule type" value="Genomic_DNA"/>
</dbReference>
<reference evidence="2" key="1">
    <citation type="submission" date="2021-02" db="EMBL/GenBank/DDBJ databases">
        <title>First Annotated Genome of the Yellow-green Alga Tribonema minus.</title>
        <authorList>
            <person name="Mahan K.M."/>
        </authorList>
    </citation>
    <scope>NUCLEOTIDE SEQUENCE</scope>
    <source>
        <strain evidence="2">UTEX B ZZ1240</strain>
    </source>
</reference>
<feature type="region of interest" description="Disordered" evidence="1">
    <location>
        <begin position="1"/>
        <end position="34"/>
    </location>
</feature>
<dbReference type="GO" id="GO:0035721">
    <property type="term" value="P:intraciliary retrograde transport"/>
    <property type="evidence" value="ECO:0007669"/>
    <property type="project" value="InterPro"/>
</dbReference>
<protein>
    <submittedName>
        <fullName evidence="2">Uncharacterized protein</fullName>
    </submittedName>
</protein>
<evidence type="ECO:0000256" key="1">
    <source>
        <dbReference type="SAM" id="MobiDB-lite"/>
    </source>
</evidence>
<keyword evidence="3" id="KW-1185">Reference proteome</keyword>
<dbReference type="AlphaFoldDB" id="A0A835YXL7"/>
<feature type="compositionally biased region" description="Gly residues" evidence="1">
    <location>
        <begin position="19"/>
        <end position="29"/>
    </location>
</feature>
<dbReference type="PANTHER" id="PTHR14920">
    <property type="entry name" value="OSMOTIC AVOIDANCE ABNORMAL PROTEIN 1/WD REPEAT MEMBRANE PROTEIN"/>
    <property type="match status" value="1"/>
</dbReference>
<dbReference type="InterPro" id="IPR040379">
    <property type="entry name" value="WDR19/dyf-2"/>
</dbReference>
<sequence length="412" mass="43100">MAPRRYPLVTAEARQGDSASGGGGGGSDSGGDDADGRVIGVHMFVLARKEGEDNERARAGPQKSWANERASLDVVISQLADGMLTFVAANTLVGDAVARRRRWPRTTWASPSCAPRCADAWVAPTRLGNRQHLLTLANRAVGVLEVEAPARAFHRLGDAGMVRGLERAAAAEDRRLLAGEIAALFGDYGPAQVLELTLGSARPLAALDMRRNLLHWEQALKLATALRLGAMPEISAAYAQQLESCGESDTALRICVPPAPLGSTAAGAAQLRATCAAGVARCTLRLNDVRRSVALAWAAAAGDSGGDGGSGGSGGGGGGGGGGSYGVRLLRVCAVIPNDGFDGQHENWDQFSYLFLAIMASKGFTGEFLNFRLSDTEEAQLKAKDDYANLKMNQHFFGCLVASISFTATAET</sequence>
<dbReference type="GO" id="GO:0005929">
    <property type="term" value="C:cilium"/>
    <property type="evidence" value="ECO:0007669"/>
    <property type="project" value="TreeGrafter"/>
</dbReference>